<dbReference type="GO" id="GO:0004527">
    <property type="term" value="F:exonuclease activity"/>
    <property type="evidence" value="ECO:0007669"/>
    <property type="project" value="UniProtKB-KW"/>
</dbReference>
<proteinExistence type="predicted"/>
<evidence type="ECO:0000313" key="4">
    <source>
        <dbReference type="Proteomes" id="UP000737402"/>
    </source>
</evidence>
<keyword evidence="3" id="KW-0540">Nuclease</keyword>
<keyword evidence="4" id="KW-1185">Reference proteome</keyword>
<dbReference type="InterPro" id="IPR041796">
    <property type="entry name" value="Mre11_N"/>
</dbReference>
<sequence>MNAIRFIHAADLHLDSPFKGLNHLPQEIFEQVRSSTFSAFTKLVDIAIEEKVDFLVLAGDLFDMELRSLMAQAKLREEFLRLEEAAIEVYAIHGNHDFIGEGSLHFRYPKNVHIFNEKVASKRFMKNGEHIANIYGFSYDRRHVLQNRTSEYLKKDPDIPYHIGILHGNLSGREEHDPYAPFSLPELLEKKFQYWALGHIHKREILHENPPVIYPGNIQGRNKKETGEKGCYLVELDQYGAKMTFKETATILWKELKLSIASIETVDELLQEANALLEKSRQEERASLIRIVLTGGGPLFVYLQDESILEDLQQYLNEGEQSQPNFQLVYSIANQTAPSFNKAELRQKAFYEDFYKVVEDSADIKSFLDPLFKHSDARSFLEPLKQEDHKAILEEAEQWLITKFLESEKR</sequence>
<dbReference type="RefSeq" id="WP_204416814.1">
    <property type="nucleotide sequence ID" value="NZ_JAFBED010000005.1"/>
</dbReference>
<evidence type="ECO:0000256" key="1">
    <source>
        <dbReference type="ARBA" id="ARBA00022801"/>
    </source>
</evidence>
<gene>
    <name evidence="3" type="ORF">JOC95_002633</name>
</gene>
<keyword evidence="3" id="KW-0269">Exonuclease</keyword>
<dbReference type="InterPro" id="IPR014576">
    <property type="entry name" value="Pesterase_YhaO"/>
</dbReference>
<name>A0ABS2P1G5_9BACI</name>
<reference evidence="3 4" key="1">
    <citation type="submission" date="2021-01" db="EMBL/GenBank/DDBJ databases">
        <title>Genomic Encyclopedia of Type Strains, Phase IV (KMG-IV): sequencing the most valuable type-strain genomes for metagenomic binning, comparative biology and taxonomic classification.</title>
        <authorList>
            <person name="Goeker M."/>
        </authorList>
    </citation>
    <scope>NUCLEOTIDE SEQUENCE [LARGE SCALE GENOMIC DNA]</scope>
    <source>
        <strain evidence="3 4">DSM 25879</strain>
    </source>
</reference>
<dbReference type="EMBL" id="JAFBED010000005">
    <property type="protein sequence ID" value="MBM7620778.1"/>
    <property type="molecule type" value="Genomic_DNA"/>
</dbReference>
<accession>A0ABS2P1G5</accession>
<dbReference type="PANTHER" id="PTHR30337:SF7">
    <property type="entry name" value="PHOSPHOESTERASE"/>
    <property type="match status" value="1"/>
</dbReference>
<comment type="caution">
    <text evidence="3">The sequence shown here is derived from an EMBL/GenBank/DDBJ whole genome shotgun (WGS) entry which is preliminary data.</text>
</comment>
<dbReference type="PANTHER" id="PTHR30337">
    <property type="entry name" value="COMPONENT OF ATP-DEPENDENT DSDNA EXONUCLEASE"/>
    <property type="match status" value="1"/>
</dbReference>
<dbReference type="Gene3D" id="3.60.21.10">
    <property type="match status" value="1"/>
</dbReference>
<dbReference type="InterPro" id="IPR029052">
    <property type="entry name" value="Metallo-depent_PP-like"/>
</dbReference>
<dbReference type="InterPro" id="IPR050535">
    <property type="entry name" value="DNA_Repair-Maintenance_Comp"/>
</dbReference>
<dbReference type="Proteomes" id="UP000737402">
    <property type="component" value="Unassembled WGS sequence"/>
</dbReference>
<organism evidence="3 4">
    <name type="scientific">Sutcliffiella tianshenii</name>
    <dbReference type="NCBI Taxonomy" id="1463404"/>
    <lineage>
        <taxon>Bacteria</taxon>
        <taxon>Bacillati</taxon>
        <taxon>Bacillota</taxon>
        <taxon>Bacilli</taxon>
        <taxon>Bacillales</taxon>
        <taxon>Bacillaceae</taxon>
        <taxon>Sutcliffiella</taxon>
    </lineage>
</organism>
<feature type="domain" description="Calcineurin-like phosphoesterase" evidence="2">
    <location>
        <begin position="4"/>
        <end position="202"/>
    </location>
</feature>
<dbReference type="Pfam" id="PF00149">
    <property type="entry name" value="Metallophos"/>
    <property type="match status" value="1"/>
</dbReference>
<dbReference type="CDD" id="cd00840">
    <property type="entry name" value="MPP_Mre11_N"/>
    <property type="match status" value="1"/>
</dbReference>
<dbReference type="InterPro" id="IPR004843">
    <property type="entry name" value="Calcineurin-like_PHP"/>
</dbReference>
<keyword evidence="1" id="KW-0378">Hydrolase</keyword>
<evidence type="ECO:0000313" key="3">
    <source>
        <dbReference type="EMBL" id="MBM7620778.1"/>
    </source>
</evidence>
<evidence type="ECO:0000259" key="2">
    <source>
        <dbReference type="Pfam" id="PF00149"/>
    </source>
</evidence>
<protein>
    <submittedName>
        <fullName evidence="3">DNA repair exonuclease SbcCD nuclease subunit</fullName>
    </submittedName>
</protein>
<dbReference type="PIRSF" id="PIRSF033091">
    <property type="entry name" value="Pesterase_YhaO"/>
    <property type="match status" value="1"/>
</dbReference>
<dbReference type="SUPFAM" id="SSF56300">
    <property type="entry name" value="Metallo-dependent phosphatases"/>
    <property type="match status" value="1"/>
</dbReference>